<name>A0A6A6EKR9_9PEZI</name>
<dbReference type="PANTHER" id="PTHR45783:SF3">
    <property type="entry name" value="KINESIN LIGHT CHAIN"/>
    <property type="match status" value="1"/>
</dbReference>
<dbReference type="InterPro" id="IPR011990">
    <property type="entry name" value="TPR-like_helical_dom_sf"/>
</dbReference>
<dbReference type="SUPFAM" id="SSF48452">
    <property type="entry name" value="TPR-like"/>
    <property type="match status" value="1"/>
</dbReference>
<reference evidence="5" key="1">
    <citation type="journal article" date="2020" name="Stud. Mycol.">
        <title>101 Dothideomycetes genomes: a test case for predicting lifestyles and emergence of pathogens.</title>
        <authorList>
            <person name="Haridas S."/>
            <person name="Albert R."/>
            <person name="Binder M."/>
            <person name="Bloem J."/>
            <person name="Labutti K."/>
            <person name="Salamov A."/>
            <person name="Andreopoulos B."/>
            <person name="Baker S."/>
            <person name="Barry K."/>
            <person name="Bills G."/>
            <person name="Bluhm B."/>
            <person name="Cannon C."/>
            <person name="Castanera R."/>
            <person name="Culley D."/>
            <person name="Daum C."/>
            <person name="Ezra D."/>
            <person name="Gonzalez J."/>
            <person name="Henrissat B."/>
            <person name="Kuo A."/>
            <person name="Liang C."/>
            <person name="Lipzen A."/>
            <person name="Lutzoni F."/>
            <person name="Magnuson J."/>
            <person name="Mondo S."/>
            <person name="Nolan M."/>
            <person name="Ohm R."/>
            <person name="Pangilinan J."/>
            <person name="Park H.-J."/>
            <person name="Ramirez L."/>
            <person name="Alfaro M."/>
            <person name="Sun H."/>
            <person name="Tritt A."/>
            <person name="Yoshinaga Y."/>
            <person name="Zwiers L.-H."/>
            <person name="Turgeon B."/>
            <person name="Goodwin S."/>
            <person name="Spatafora J."/>
            <person name="Crous P."/>
            <person name="Grigoriev I."/>
        </authorList>
    </citation>
    <scope>NUCLEOTIDE SEQUENCE</scope>
    <source>
        <strain evidence="5">CBS 207.26</strain>
    </source>
</reference>
<evidence type="ECO:0000256" key="2">
    <source>
        <dbReference type="ARBA" id="ARBA00022490"/>
    </source>
</evidence>
<organism evidence="5 6">
    <name type="scientific">Zopfia rhizophila CBS 207.26</name>
    <dbReference type="NCBI Taxonomy" id="1314779"/>
    <lineage>
        <taxon>Eukaryota</taxon>
        <taxon>Fungi</taxon>
        <taxon>Dikarya</taxon>
        <taxon>Ascomycota</taxon>
        <taxon>Pezizomycotina</taxon>
        <taxon>Dothideomycetes</taxon>
        <taxon>Dothideomycetes incertae sedis</taxon>
        <taxon>Zopfiaceae</taxon>
        <taxon>Zopfia</taxon>
    </lineage>
</organism>
<dbReference type="InterPro" id="IPR002151">
    <property type="entry name" value="Kinesin_light"/>
</dbReference>
<dbReference type="PANTHER" id="PTHR45783">
    <property type="entry name" value="KINESIN LIGHT CHAIN"/>
    <property type="match status" value="1"/>
</dbReference>
<evidence type="ECO:0008006" key="7">
    <source>
        <dbReference type="Google" id="ProtNLM"/>
    </source>
</evidence>
<feature type="non-terminal residue" evidence="5">
    <location>
        <position position="1"/>
    </location>
</feature>
<dbReference type="AlphaFoldDB" id="A0A6A6EKR9"/>
<keyword evidence="6" id="KW-1185">Reference proteome</keyword>
<dbReference type="GO" id="GO:0019894">
    <property type="term" value="F:kinesin binding"/>
    <property type="evidence" value="ECO:0007669"/>
    <property type="project" value="TreeGrafter"/>
</dbReference>
<dbReference type="GO" id="GO:0005871">
    <property type="term" value="C:kinesin complex"/>
    <property type="evidence" value="ECO:0007669"/>
    <property type="project" value="InterPro"/>
</dbReference>
<sequence length="119" mass="14055">LHALVQFCTHVWLSSFGEMERWRLEFLELIAKEFPTGEHKNWTTCKQLLPHIESLYKSSGQRIEKILGYQHRSILRSVNTLAVVLQYQGKYDEAERLNRRALEGYKKELGEQHPDTLRS</sequence>
<accession>A0A6A6EKR9</accession>
<proteinExistence type="predicted"/>
<feature type="non-terminal residue" evidence="5">
    <location>
        <position position="119"/>
    </location>
</feature>
<evidence type="ECO:0000256" key="4">
    <source>
        <dbReference type="ARBA" id="ARBA00022803"/>
    </source>
</evidence>
<dbReference type="GO" id="GO:0005737">
    <property type="term" value="C:cytoplasm"/>
    <property type="evidence" value="ECO:0007669"/>
    <property type="project" value="UniProtKB-SubCell"/>
</dbReference>
<dbReference type="Proteomes" id="UP000800200">
    <property type="component" value="Unassembled WGS sequence"/>
</dbReference>
<dbReference type="EMBL" id="ML994616">
    <property type="protein sequence ID" value="KAF2191901.1"/>
    <property type="molecule type" value="Genomic_DNA"/>
</dbReference>
<evidence type="ECO:0000313" key="6">
    <source>
        <dbReference type="Proteomes" id="UP000800200"/>
    </source>
</evidence>
<dbReference type="OrthoDB" id="5986190at2759"/>
<comment type="subcellular location">
    <subcellularLocation>
        <location evidence="1">Cytoplasm</location>
    </subcellularLocation>
</comment>
<evidence type="ECO:0000313" key="5">
    <source>
        <dbReference type="EMBL" id="KAF2191901.1"/>
    </source>
</evidence>
<dbReference type="Pfam" id="PF13374">
    <property type="entry name" value="TPR_10"/>
    <property type="match status" value="1"/>
</dbReference>
<protein>
    <recommendedName>
        <fullName evidence="7">Kinesin light chain</fullName>
    </recommendedName>
</protein>
<keyword evidence="3" id="KW-0677">Repeat</keyword>
<gene>
    <name evidence="5" type="ORF">K469DRAFT_444419</name>
</gene>
<dbReference type="Gene3D" id="1.25.40.10">
    <property type="entry name" value="Tetratricopeptide repeat domain"/>
    <property type="match status" value="1"/>
</dbReference>
<keyword evidence="2" id="KW-0963">Cytoplasm</keyword>
<evidence type="ECO:0000256" key="1">
    <source>
        <dbReference type="ARBA" id="ARBA00004496"/>
    </source>
</evidence>
<evidence type="ECO:0000256" key="3">
    <source>
        <dbReference type="ARBA" id="ARBA00022737"/>
    </source>
</evidence>
<keyword evidence="4" id="KW-0802">TPR repeat</keyword>
<dbReference type="GO" id="GO:0007018">
    <property type="term" value="P:microtubule-based movement"/>
    <property type="evidence" value="ECO:0007669"/>
    <property type="project" value="TreeGrafter"/>
</dbReference>